<dbReference type="MEROPS" id="I17.003"/>
<dbReference type="Pfam" id="PF00014">
    <property type="entry name" value="Kunitz_BPTI"/>
    <property type="match status" value="1"/>
</dbReference>
<dbReference type="SMART" id="SM00217">
    <property type="entry name" value="WAP"/>
    <property type="match status" value="1"/>
</dbReference>
<keyword evidence="3" id="KW-0929">Antimicrobial</keyword>
<dbReference type="PRINTS" id="PR00003">
    <property type="entry name" value="4DISULPHCORE"/>
</dbReference>
<dbReference type="InterPro" id="IPR002223">
    <property type="entry name" value="Kunitz_BPTI"/>
</dbReference>
<evidence type="ECO:0000256" key="3">
    <source>
        <dbReference type="ARBA" id="ARBA00022529"/>
    </source>
</evidence>
<sequence>MGFVLHPLRGFPEPIEKPGFCPPSPRGASGPCQANCLHDGNCPEMDKCCSYGCALYCMKPITGETQSQMLSGGGGMWTMSNSGQATHLCQLPSEHGPCDLKLTRWFYNPKTQ</sequence>
<dbReference type="Gene3D" id="4.10.410.10">
    <property type="entry name" value="Pancreatic trypsin inhibitor Kunitz domain"/>
    <property type="match status" value="1"/>
</dbReference>
<dbReference type="SUPFAM" id="SSF57362">
    <property type="entry name" value="BPTI-like"/>
    <property type="match status" value="1"/>
</dbReference>
<keyword evidence="9" id="KW-1185">Reference proteome</keyword>
<feature type="domain" description="WAP" evidence="7">
    <location>
        <begin position="14"/>
        <end position="61"/>
    </location>
</feature>
<dbReference type="EMBL" id="AZIM01029149">
    <property type="protein sequence ID" value="ETE56293.1"/>
    <property type="molecule type" value="Genomic_DNA"/>
</dbReference>
<dbReference type="InterPro" id="IPR036645">
    <property type="entry name" value="Elafin-like_sf"/>
</dbReference>
<reference evidence="8 9" key="1">
    <citation type="journal article" date="2013" name="Proc. Natl. Acad. Sci. U.S.A.">
        <title>The king cobra genome reveals dynamic gene evolution and adaptation in the snake venom system.</title>
        <authorList>
            <person name="Vonk F.J."/>
            <person name="Casewell N.R."/>
            <person name="Henkel C.V."/>
            <person name="Heimberg A.M."/>
            <person name="Jansen H.J."/>
            <person name="McCleary R.J."/>
            <person name="Kerkkamp H.M."/>
            <person name="Vos R.A."/>
            <person name="Guerreiro I."/>
            <person name="Calvete J.J."/>
            <person name="Wuster W."/>
            <person name="Woods A.E."/>
            <person name="Logan J.M."/>
            <person name="Harrison R.A."/>
            <person name="Castoe T.A."/>
            <person name="de Koning A.P."/>
            <person name="Pollock D.D."/>
            <person name="Yandell M."/>
            <person name="Calderon D."/>
            <person name="Renjifo C."/>
            <person name="Currier R.B."/>
            <person name="Salgado D."/>
            <person name="Pla D."/>
            <person name="Sanz L."/>
            <person name="Hyder A.S."/>
            <person name="Ribeiro J.M."/>
            <person name="Arntzen J.W."/>
            <person name="van den Thillart G.E."/>
            <person name="Boetzer M."/>
            <person name="Pirovano W."/>
            <person name="Dirks R.P."/>
            <person name="Spaink H.P."/>
            <person name="Duboule D."/>
            <person name="McGlinn E."/>
            <person name="Kini R.M."/>
            <person name="Richardson M.K."/>
        </authorList>
    </citation>
    <scope>NUCLEOTIDE SEQUENCE</scope>
    <source>
        <tissue evidence="8">Blood</tissue>
    </source>
</reference>
<keyword evidence="5" id="KW-1015">Disulfide bond</keyword>
<dbReference type="GO" id="GO:0005576">
    <property type="term" value="C:extracellular region"/>
    <property type="evidence" value="ECO:0007669"/>
    <property type="project" value="UniProtKB-SubCell"/>
</dbReference>
<evidence type="ECO:0000256" key="1">
    <source>
        <dbReference type="ARBA" id="ARBA00004613"/>
    </source>
</evidence>
<dbReference type="Gene3D" id="4.10.75.10">
    <property type="entry name" value="Elafin-like"/>
    <property type="match status" value="1"/>
</dbReference>
<dbReference type="CDD" id="cd00199">
    <property type="entry name" value="WAP"/>
    <property type="match status" value="1"/>
</dbReference>
<dbReference type="PROSITE" id="PS51390">
    <property type="entry name" value="WAP"/>
    <property type="match status" value="1"/>
</dbReference>
<dbReference type="InterPro" id="IPR008197">
    <property type="entry name" value="WAP_dom"/>
</dbReference>
<comment type="similarity">
    <text evidence="6">Belongs to the venom waprin family.</text>
</comment>
<protein>
    <recommendedName>
        <fullName evidence="7">WAP domain-containing protein</fullName>
    </recommendedName>
</protein>
<dbReference type="GO" id="GO:0004867">
    <property type="term" value="F:serine-type endopeptidase inhibitor activity"/>
    <property type="evidence" value="ECO:0007669"/>
    <property type="project" value="InterPro"/>
</dbReference>
<dbReference type="Proteomes" id="UP000018936">
    <property type="component" value="Unassembled WGS sequence"/>
</dbReference>
<dbReference type="InterPro" id="IPR036880">
    <property type="entry name" value="Kunitz_BPTI_sf"/>
</dbReference>
<keyword evidence="2" id="KW-0964">Secreted</keyword>
<evidence type="ECO:0000256" key="4">
    <source>
        <dbReference type="ARBA" id="ARBA00023022"/>
    </source>
</evidence>
<proteinExistence type="inferred from homology"/>
<feature type="non-terminal residue" evidence="8">
    <location>
        <position position="1"/>
    </location>
</feature>
<evidence type="ECO:0000256" key="6">
    <source>
        <dbReference type="ARBA" id="ARBA00035122"/>
    </source>
</evidence>
<dbReference type="AlphaFoldDB" id="V8N3Q3"/>
<evidence type="ECO:0000256" key="5">
    <source>
        <dbReference type="ARBA" id="ARBA00023157"/>
    </source>
</evidence>
<evidence type="ECO:0000313" key="9">
    <source>
        <dbReference type="Proteomes" id="UP000018936"/>
    </source>
</evidence>
<dbReference type="OrthoDB" id="196393at2759"/>
<feature type="non-terminal residue" evidence="8">
    <location>
        <position position="112"/>
    </location>
</feature>
<keyword evidence="4" id="KW-0044">Antibiotic</keyword>
<dbReference type="SUPFAM" id="SSF57256">
    <property type="entry name" value="Elafin-like"/>
    <property type="match status" value="1"/>
</dbReference>
<accession>V8N3Q3</accession>
<organism evidence="8 9">
    <name type="scientific">Ophiophagus hannah</name>
    <name type="common">King cobra</name>
    <name type="synonym">Naja hannah</name>
    <dbReference type="NCBI Taxonomy" id="8665"/>
    <lineage>
        <taxon>Eukaryota</taxon>
        <taxon>Metazoa</taxon>
        <taxon>Chordata</taxon>
        <taxon>Craniata</taxon>
        <taxon>Vertebrata</taxon>
        <taxon>Euteleostomi</taxon>
        <taxon>Lepidosauria</taxon>
        <taxon>Squamata</taxon>
        <taxon>Bifurcata</taxon>
        <taxon>Unidentata</taxon>
        <taxon>Episquamata</taxon>
        <taxon>Toxicofera</taxon>
        <taxon>Serpentes</taxon>
        <taxon>Colubroidea</taxon>
        <taxon>Elapidae</taxon>
        <taxon>Elapinae</taxon>
        <taxon>Ophiophagus</taxon>
    </lineage>
</organism>
<dbReference type="Pfam" id="PF00095">
    <property type="entry name" value="WAP"/>
    <property type="match status" value="1"/>
</dbReference>
<evidence type="ECO:0000259" key="7">
    <source>
        <dbReference type="PROSITE" id="PS51390"/>
    </source>
</evidence>
<evidence type="ECO:0000256" key="2">
    <source>
        <dbReference type="ARBA" id="ARBA00022525"/>
    </source>
</evidence>
<comment type="caution">
    <text evidence="8">The sequence shown here is derived from an EMBL/GenBank/DDBJ whole genome shotgun (WGS) entry which is preliminary data.</text>
</comment>
<evidence type="ECO:0000313" key="8">
    <source>
        <dbReference type="EMBL" id="ETE56293.1"/>
    </source>
</evidence>
<gene>
    <name evidence="8" type="ORF">L345_17996</name>
</gene>
<name>V8N3Q3_OPHHA</name>
<dbReference type="GO" id="GO:0042742">
    <property type="term" value="P:defense response to bacterium"/>
    <property type="evidence" value="ECO:0007669"/>
    <property type="project" value="UniProtKB-KW"/>
</dbReference>
<comment type="subcellular location">
    <subcellularLocation>
        <location evidence="1">Secreted</location>
    </subcellularLocation>
</comment>